<dbReference type="EMBL" id="CP003364">
    <property type="protein sequence ID" value="AGA28702.1"/>
    <property type="molecule type" value="Genomic_DNA"/>
</dbReference>
<evidence type="ECO:0000313" key="20">
    <source>
        <dbReference type="EMBL" id="AGA28702.1"/>
    </source>
</evidence>
<dbReference type="GO" id="GO:0046872">
    <property type="term" value="F:metal ion binding"/>
    <property type="evidence" value="ECO:0007669"/>
    <property type="project" value="UniProtKB-KW"/>
</dbReference>
<keyword evidence="2" id="KW-0479">Metal-binding</keyword>
<keyword evidence="4" id="KW-0227">DNA damage</keyword>
<keyword evidence="12" id="KW-0413">Isomerase</keyword>
<evidence type="ECO:0000256" key="11">
    <source>
        <dbReference type="ARBA" id="ARBA00023204"/>
    </source>
</evidence>
<evidence type="ECO:0000256" key="1">
    <source>
        <dbReference type="ARBA" id="ARBA00022722"/>
    </source>
</evidence>
<evidence type="ECO:0000256" key="8">
    <source>
        <dbReference type="ARBA" id="ARBA00022840"/>
    </source>
</evidence>
<dbReference type="InterPro" id="IPR014016">
    <property type="entry name" value="UvrD-like_ATP-bd"/>
</dbReference>
<keyword evidence="11" id="KW-0234">DNA repair</keyword>
<dbReference type="GO" id="GO:0003677">
    <property type="term" value="F:DNA binding"/>
    <property type="evidence" value="ECO:0007669"/>
    <property type="project" value="UniProtKB-KW"/>
</dbReference>
<dbReference type="HOGENOM" id="CLU_001114_6_1_0"/>
<dbReference type="InterPro" id="IPR027417">
    <property type="entry name" value="P-loop_NTPase"/>
</dbReference>
<keyword evidence="10" id="KW-0238">DNA-binding</keyword>
<dbReference type="InterPro" id="IPR011335">
    <property type="entry name" value="Restrct_endonuc-II-like"/>
</dbReference>
<keyword evidence="3 16" id="KW-0547">Nucleotide-binding</keyword>
<dbReference type="GO" id="GO:0000725">
    <property type="term" value="P:recombinational repair"/>
    <property type="evidence" value="ECO:0007669"/>
    <property type="project" value="TreeGrafter"/>
</dbReference>
<evidence type="ECO:0000256" key="15">
    <source>
        <dbReference type="ARBA" id="ARBA00048988"/>
    </source>
</evidence>
<dbReference type="Gene3D" id="3.40.50.300">
    <property type="entry name" value="P-loop containing nucleotide triphosphate hydrolases"/>
    <property type="match status" value="3"/>
</dbReference>
<evidence type="ECO:0000256" key="9">
    <source>
        <dbReference type="ARBA" id="ARBA00022842"/>
    </source>
</evidence>
<evidence type="ECO:0000256" key="7">
    <source>
        <dbReference type="ARBA" id="ARBA00022839"/>
    </source>
</evidence>
<keyword evidence="9" id="KW-0460">Magnesium</keyword>
<dbReference type="KEGG" id="saci:Sinac_4520"/>
<accession>L0DHG4</accession>
<keyword evidence="8 16" id="KW-0067">ATP-binding</keyword>
<dbReference type="SUPFAM" id="SSF52540">
    <property type="entry name" value="P-loop containing nucleoside triphosphate hydrolases"/>
    <property type="match status" value="1"/>
</dbReference>
<dbReference type="SUPFAM" id="SSF52980">
    <property type="entry name" value="Restriction endonuclease-like"/>
    <property type="match status" value="1"/>
</dbReference>
<evidence type="ECO:0000259" key="18">
    <source>
        <dbReference type="PROSITE" id="PS51198"/>
    </source>
</evidence>
<comment type="catalytic activity">
    <reaction evidence="13">
        <text>Couples ATP hydrolysis with the unwinding of duplex DNA by translocating in the 3'-5' direction.</text>
        <dbReference type="EC" id="5.6.2.4"/>
    </reaction>
</comment>
<dbReference type="GO" id="GO:0005829">
    <property type="term" value="C:cytosol"/>
    <property type="evidence" value="ECO:0007669"/>
    <property type="project" value="TreeGrafter"/>
</dbReference>
<dbReference type="InterPro" id="IPR000212">
    <property type="entry name" value="DNA_helicase_UvrD/REP"/>
</dbReference>
<evidence type="ECO:0000259" key="19">
    <source>
        <dbReference type="PROSITE" id="PS51217"/>
    </source>
</evidence>
<evidence type="ECO:0000256" key="12">
    <source>
        <dbReference type="ARBA" id="ARBA00023235"/>
    </source>
</evidence>
<dbReference type="GO" id="GO:0008854">
    <property type="term" value="F:exodeoxyribonuclease V activity"/>
    <property type="evidence" value="ECO:0007669"/>
    <property type="project" value="InterPro"/>
</dbReference>
<feature type="domain" description="UvrD-like helicase C-terminal" evidence="19">
    <location>
        <begin position="477"/>
        <end position="741"/>
    </location>
</feature>
<evidence type="ECO:0000256" key="13">
    <source>
        <dbReference type="ARBA" id="ARBA00034617"/>
    </source>
</evidence>
<dbReference type="PANTHER" id="PTHR11070:SF23">
    <property type="entry name" value="RECBCD ENZYME SUBUNIT RECB"/>
    <property type="match status" value="1"/>
</dbReference>
<dbReference type="Gene3D" id="1.10.486.10">
    <property type="entry name" value="PCRA, domain 4"/>
    <property type="match status" value="1"/>
</dbReference>
<evidence type="ECO:0000256" key="16">
    <source>
        <dbReference type="PROSITE-ProRule" id="PRU00560"/>
    </source>
</evidence>
<protein>
    <recommendedName>
        <fullName evidence="14">DNA 3'-5' helicase</fullName>
        <ecNumber evidence="14">5.6.2.4</ecNumber>
    </recommendedName>
</protein>
<dbReference type="Proteomes" id="UP000010798">
    <property type="component" value="Chromosome"/>
</dbReference>
<evidence type="ECO:0000256" key="5">
    <source>
        <dbReference type="ARBA" id="ARBA00022801"/>
    </source>
</evidence>
<evidence type="ECO:0000256" key="10">
    <source>
        <dbReference type="ARBA" id="ARBA00023125"/>
    </source>
</evidence>
<organism evidence="20 21">
    <name type="scientific">Singulisphaera acidiphila (strain ATCC BAA-1392 / DSM 18658 / VKM B-2454 / MOB10)</name>
    <dbReference type="NCBI Taxonomy" id="886293"/>
    <lineage>
        <taxon>Bacteria</taxon>
        <taxon>Pseudomonadati</taxon>
        <taxon>Planctomycetota</taxon>
        <taxon>Planctomycetia</taxon>
        <taxon>Isosphaerales</taxon>
        <taxon>Isosphaeraceae</taxon>
        <taxon>Singulisphaera</taxon>
    </lineage>
</organism>
<evidence type="ECO:0000256" key="14">
    <source>
        <dbReference type="ARBA" id="ARBA00034808"/>
    </source>
</evidence>
<feature type="region of interest" description="Disordered" evidence="17">
    <location>
        <begin position="852"/>
        <end position="889"/>
    </location>
</feature>
<dbReference type="GO" id="GO:0043138">
    <property type="term" value="F:3'-5' DNA helicase activity"/>
    <property type="evidence" value="ECO:0007669"/>
    <property type="project" value="UniProtKB-EC"/>
</dbReference>
<evidence type="ECO:0000256" key="6">
    <source>
        <dbReference type="ARBA" id="ARBA00022806"/>
    </source>
</evidence>
<dbReference type="AlphaFoldDB" id="L0DHG4"/>
<dbReference type="RefSeq" id="WP_015247818.1">
    <property type="nucleotide sequence ID" value="NC_019892.1"/>
</dbReference>
<feature type="region of interest" description="Disordered" evidence="17">
    <location>
        <begin position="1159"/>
        <end position="1208"/>
    </location>
</feature>
<dbReference type="Pfam" id="PF00580">
    <property type="entry name" value="UvrD-helicase"/>
    <property type="match status" value="2"/>
</dbReference>
<dbReference type="InterPro" id="IPR004586">
    <property type="entry name" value="RecB"/>
</dbReference>
<name>L0DHG4_SINAD</name>
<comment type="catalytic activity">
    <reaction evidence="15">
        <text>ATP + H2O = ADP + phosphate + H(+)</text>
        <dbReference type="Rhea" id="RHEA:13065"/>
        <dbReference type="ChEBI" id="CHEBI:15377"/>
        <dbReference type="ChEBI" id="CHEBI:15378"/>
        <dbReference type="ChEBI" id="CHEBI:30616"/>
        <dbReference type="ChEBI" id="CHEBI:43474"/>
        <dbReference type="ChEBI" id="CHEBI:456216"/>
        <dbReference type="EC" id="5.6.2.4"/>
    </reaction>
</comment>
<keyword evidence="5 16" id="KW-0378">Hydrolase</keyword>
<dbReference type="PROSITE" id="PS51198">
    <property type="entry name" value="UVRD_HELICASE_ATP_BIND"/>
    <property type="match status" value="1"/>
</dbReference>
<keyword evidence="1" id="KW-0540">Nuclease</keyword>
<dbReference type="InterPro" id="IPR038726">
    <property type="entry name" value="PDDEXK_AddAB-type"/>
</dbReference>
<dbReference type="PANTHER" id="PTHR11070">
    <property type="entry name" value="UVRD / RECB / PCRA DNA HELICASE FAMILY MEMBER"/>
    <property type="match status" value="1"/>
</dbReference>
<dbReference type="EC" id="5.6.2.4" evidence="14"/>
<dbReference type="STRING" id="886293.Sinac_4520"/>
<evidence type="ECO:0000313" key="21">
    <source>
        <dbReference type="Proteomes" id="UP000010798"/>
    </source>
</evidence>
<dbReference type="CDD" id="cd22352">
    <property type="entry name" value="RecB_C-like"/>
    <property type="match status" value="1"/>
</dbReference>
<evidence type="ECO:0000256" key="4">
    <source>
        <dbReference type="ARBA" id="ARBA00022763"/>
    </source>
</evidence>
<evidence type="ECO:0000256" key="3">
    <source>
        <dbReference type="ARBA" id="ARBA00022741"/>
    </source>
</evidence>
<dbReference type="InterPro" id="IPR011604">
    <property type="entry name" value="PDDEXK-like_dom_sf"/>
</dbReference>
<dbReference type="HAMAP" id="MF_01485">
    <property type="entry name" value="RecB"/>
    <property type="match status" value="1"/>
</dbReference>
<feature type="domain" description="UvrD-like helicase ATP-binding" evidence="18">
    <location>
        <begin position="3"/>
        <end position="444"/>
    </location>
</feature>
<keyword evidence="21" id="KW-1185">Reference proteome</keyword>
<dbReference type="Gene3D" id="1.10.3170.10">
    <property type="entry name" value="Recbcd, chain B, domain 2"/>
    <property type="match status" value="1"/>
</dbReference>
<dbReference type="PROSITE" id="PS51217">
    <property type="entry name" value="UVRD_HELICASE_CTER"/>
    <property type="match status" value="1"/>
</dbReference>
<keyword evidence="6 16" id="KW-0347">Helicase</keyword>
<keyword evidence="7 20" id="KW-0269">Exonuclease</keyword>
<feature type="compositionally biased region" description="Basic and acidic residues" evidence="17">
    <location>
        <begin position="873"/>
        <end position="889"/>
    </location>
</feature>
<proteinExistence type="inferred from homology"/>
<dbReference type="GO" id="GO:0005524">
    <property type="term" value="F:ATP binding"/>
    <property type="evidence" value="ECO:0007669"/>
    <property type="project" value="UniProtKB-UniRule"/>
</dbReference>
<feature type="binding site" evidence="16">
    <location>
        <begin position="24"/>
        <end position="31"/>
    </location>
    <ligand>
        <name>ATP</name>
        <dbReference type="ChEBI" id="CHEBI:30616"/>
    </ligand>
</feature>
<reference evidence="20 21" key="1">
    <citation type="submission" date="2012-02" db="EMBL/GenBank/DDBJ databases">
        <title>Complete sequence of chromosome of Singulisphaera acidiphila DSM 18658.</title>
        <authorList>
            <consortium name="US DOE Joint Genome Institute (JGI-PGF)"/>
            <person name="Lucas S."/>
            <person name="Copeland A."/>
            <person name="Lapidus A."/>
            <person name="Glavina del Rio T."/>
            <person name="Dalin E."/>
            <person name="Tice H."/>
            <person name="Bruce D."/>
            <person name="Goodwin L."/>
            <person name="Pitluck S."/>
            <person name="Peters L."/>
            <person name="Ovchinnikova G."/>
            <person name="Chertkov O."/>
            <person name="Kyrpides N."/>
            <person name="Mavromatis K."/>
            <person name="Ivanova N."/>
            <person name="Brettin T."/>
            <person name="Detter J.C."/>
            <person name="Han C."/>
            <person name="Larimer F."/>
            <person name="Land M."/>
            <person name="Hauser L."/>
            <person name="Markowitz V."/>
            <person name="Cheng J.-F."/>
            <person name="Hugenholtz P."/>
            <person name="Woyke T."/>
            <person name="Wu D."/>
            <person name="Tindall B."/>
            <person name="Pomrenke H."/>
            <person name="Brambilla E."/>
            <person name="Klenk H.-P."/>
            <person name="Eisen J.A."/>
        </authorList>
    </citation>
    <scope>NUCLEOTIDE SEQUENCE [LARGE SCALE GENOMIC DNA]</scope>
    <source>
        <strain evidence="21">ATCC BAA-1392 / DSM 18658 / VKM B-2454 / MOB10</strain>
    </source>
</reference>
<dbReference type="Pfam" id="PF12705">
    <property type="entry name" value="PDDEXK_1"/>
    <property type="match status" value="1"/>
</dbReference>
<dbReference type="Gene3D" id="3.90.320.10">
    <property type="match status" value="1"/>
</dbReference>
<dbReference type="eggNOG" id="COG1074">
    <property type="taxonomic scope" value="Bacteria"/>
</dbReference>
<dbReference type="InterPro" id="IPR014017">
    <property type="entry name" value="DNA_helicase_UvrD-like_C"/>
</dbReference>
<evidence type="ECO:0000256" key="2">
    <source>
        <dbReference type="ARBA" id="ARBA00022723"/>
    </source>
</evidence>
<gene>
    <name evidence="20" type="ordered locus">Sinac_4520</name>
</gene>
<dbReference type="GO" id="GO:0009338">
    <property type="term" value="C:exodeoxyribonuclease V complex"/>
    <property type="evidence" value="ECO:0007669"/>
    <property type="project" value="TreeGrafter"/>
</dbReference>
<evidence type="ECO:0000256" key="17">
    <source>
        <dbReference type="SAM" id="MobiDB-lite"/>
    </source>
</evidence>
<dbReference type="Pfam" id="PF13361">
    <property type="entry name" value="UvrD_C"/>
    <property type="match status" value="1"/>
</dbReference>
<sequence length="1237" mass="136983">MSVHYPRPAILDRIPHDRHAVIEASAGTGKTYTIEHLVIELLLRENVSIDQLLVLTFTERAAAELRQRIRAIIGKILAASCEGGLTCRCDRSGTFWRVDDARRARLKKALSALDGASIGTIHGFFGRVLNEHAFAGGRLFDGTLEDGRTRFGRAFKTALRRVLARGPSDAADLLALWIDGGNEGIDGLETLLYKCHSSRREVRPSFDLIALRHELETNPLFDLDISKELPQLEKFLKALKVHGSTTKAICGNHLPSVAAKTREVGRSLSLLGDKDLTKSLRYLIEKLGGLSLDGPAATIVDAIVQLNARLAPLKAAVIQACLIPVVDELERMTATTGSFDFDAILAGAADAVNGPAGASLVNALRDRFRYALIDESQDTDELQWTFFKRVFVESDRPNYVYLIGDPKQSIYGFRGADVQAFLAARARIVEGQEPATLGENHRSTPDLIAAYNLLLDPLASPPFLDGEITYQAPVKPGRTLVAIEPDGSIASPVHVFEIEPRSDALSKNELFRGLARQIAREASRVCSEQHGLRFGEPGQERPVRAGDIFILMASNSDGPRMAEALREAGVPFAFYKQEGLFQTAEAAAVRDLLAAIDDPADLSRRSLAWITPFFSVPLDALPDLFELPDSHPLLRRLIDWKDLADARRFETLFARILDQTGIVRRELLFKDDERALTNYLHLFEMLLEEAHSTGGGLAELVATLDAYLLGTREPASQDGNVQRLESDRDAVQIMTIHKSKGLEAAVVFLYGGFTARPLDGLYEYHDRDGQRVLDVDADTEAKATAARETDEERQRLYYVALTRAKARLYLPFVTGEHMSDSWKGGYRRLNDRLAAVLDLPEASRLFHRVRFRDEPPQTAGEGPGRNPSSWHPRRPDLEKHDNSSEFAGLRERHKAYEVTSYSRMKRDWADDPAPIEADELQREVSRSGDAGALAEGDLPGGAVVGTFLHEIIESVSFDETAAAGSLDAWRALATVASTIDLAMARHAIQPAYRANAEAMVFRALTVDVPTGGGPTIPGFCRCPRSIREMEFLFPFPEEAHPRLSDPSPGKLVVERGFIKGYVDLVVEHAGLVYVVDWKSDVLPSYDAEAITAHVARNYELQAKLYAMALVKALRIRNEVEYERRFGGMIYVFLRASRDAECLSRKVSLHPEMKDVGVPRVPYSDPVRPRPRHSHMGSEYGTAWHPEDPQKLQCDSPSGTDSEPAGQGLYFSRPAWSEVLLDEADLIRFGERSSGGLR</sequence>